<comment type="subcellular location">
    <subcellularLocation>
        <location evidence="1">Nucleus</location>
    </subcellularLocation>
</comment>
<dbReference type="GO" id="GO:0005634">
    <property type="term" value="C:nucleus"/>
    <property type="evidence" value="ECO:0007669"/>
    <property type="project" value="UniProtKB-SubCell"/>
</dbReference>
<organism evidence="4 5">
    <name type="scientific">Laodelphax striatellus</name>
    <name type="common">Small brown planthopper</name>
    <name type="synonym">Delphax striatella</name>
    <dbReference type="NCBI Taxonomy" id="195883"/>
    <lineage>
        <taxon>Eukaryota</taxon>
        <taxon>Metazoa</taxon>
        <taxon>Ecdysozoa</taxon>
        <taxon>Arthropoda</taxon>
        <taxon>Hexapoda</taxon>
        <taxon>Insecta</taxon>
        <taxon>Pterygota</taxon>
        <taxon>Neoptera</taxon>
        <taxon>Paraneoptera</taxon>
        <taxon>Hemiptera</taxon>
        <taxon>Auchenorrhyncha</taxon>
        <taxon>Fulgoroidea</taxon>
        <taxon>Delphacidae</taxon>
        <taxon>Criomorphinae</taxon>
        <taxon>Laodelphax</taxon>
    </lineage>
</organism>
<gene>
    <name evidence="4" type="ORF">LSTR_LSTR002876</name>
</gene>
<dbReference type="PROSITE" id="PS51029">
    <property type="entry name" value="MADF"/>
    <property type="match status" value="1"/>
</dbReference>
<dbReference type="Proteomes" id="UP000291343">
    <property type="component" value="Unassembled WGS sequence"/>
</dbReference>
<comment type="caution">
    <text evidence="4">The sequence shown here is derived from an EMBL/GenBank/DDBJ whole genome shotgun (WGS) entry which is preliminary data.</text>
</comment>
<proteinExistence type="predicted"/>
<dbReference type="PANTHER" id="PTHR12243:SF67">
    <property type="entry name" value="COREPRESSOR OF PANGOLIN, ISOFORM A-RELATED"/>
    <property type="match status" value="1"/>
</dbReference>
<dbReference type="Pfam" id="PF10545">
    <property type="entry name" value="MADF_DNA_bdg"/>
    <property type="match status" value="1"/>
</dbReference>
<dbReference type="Pfam" id="PF02944">
    <property type="entry name" value="BESS"/>
    <property type="match status" value="1"/>
</dbReference>
<dbReference type="GO" id="GO:0003677">
    <property type="term" value="F:DNA binding"/>
    <property type="evidence" value="ECO:0007669"/>
    <property type="project" value="InterPro"/>
</dbReference>
<dbReference type="SMART" id="SM00595">
    <property type="entry name" value="MADF"/>
    <property type="match status" value="1"/>
</dbReference>
<dbReference type="AlphaFoldDB" id="A0A482XT03"/>
<evidence type="ECO:0000313" key="5">
    <source>
        <dbReference type="Proteomes" id="UP000291343"/>
    </source>
</evidence>
<dbReference type="PROSITE" id="PS51031">
    <property type="entry name" value="BESS"/>
    <property type="match status" value="1"/>
</dbReference>
<dbReference type="OrthoDB" id="6624078at2759"/>
<dbReference type="PANTHER" id="PTHR12243">
    <property type="entry name" value="MADF DOMAIN TRANSCRIPTION FACTOR"/>
    <property type="match status" value="1"/>
</dbReference>
<accession>A0A482XT03</accession>
<evidence type="ECO:0000259" key="2">
    <source>
        <dbReference type="PROSITE" id="PS51029"/>
    </source>
</evidence>
<reference evidence="4 5" key="1">
    <citation type="journal article" date="2017" name="Gigascience">
        <title>Genome sequence of the small brown planthopper, Laodelphax striatellus.</title>
        <authorList>
            <person name="Zhu J."/>
            <person name="Jiang F."/>
            <person name="Wang X."/>
            <person name="Yang P."/>
            <person name="Bao Y."/>
            <person name="Zhao W."/>
            <person name="Wang W."/>
            <person name="Lu H."/>
            <person name="Wang Q."/>
            <person name="Cui N."/>
            <person name="Li J."/>
            <person name="Chen X."/>
            <person name="Luo L."/>
            <person name="Yu J."/>
            <person name="Kang L."/>
            <person name="Cui F."/>
        </authorList>
    </citation>
    <scope>NUCLEOTIDE SEQUENCE [LARGE SCALE GENOMIC DNA]</scope>
    <source>
        <strain evidence="4">Lst14</strain>
    </source>
</reference>
<evidence type="ECO:0000313" key="4">
    <source>
        <dbReference type="EMBL" id="RZF49255.1"/>
    </source>
</evidence>
<keyword evidence="5" id="KW-1185">Reference proteome</keyword>
<feature type="domain" description="MADF" evidence="2">
    <location>
        <begin position="15"/>
        <end position="114"/>
    </location>
</feature>
<dbReference type="InterPro" id="IPR004210">
    <property type="entry name" value="BESS_motif"/>
</dbReference>
<name>A0A482XT03_LAOST</name>
<dbReference type="STRING" id="195883.A0A482XT03"/>
<evidence type="ECO:0000259" key="3">
    <source>
        <dbReference type="PROSITE" id="PS51031"/>
    </source>
</evidence>
<dbReference type="InterPro" id="IPR039353">
    <property type="entry name" value="TF_Adf1"/>
</dbReference>
<dbReference type="InParanoid" id="A0A482XT03"/>
<feature type="domain" description="BESS" evidence="3">
    <location>
        <begin position="188"/>
        <end position="227"/>
    </location>
</feature>
<protein>
    <recommendedName>
        <fullName evidence="6">MADF domain-containing protein</fullName>
    </recommendedName>
</protein>
<evidence type="ECO:0008006" key="6">
    <source>
        <dbReference type="Google" id="ProtNLM"/>
    </source>
</evidence>
<dbReference type="InterPro" id="IPR006578">
    <property type="entry name" value="MADF-dom"/>
</dbReference>
<evidence type="ECO:0000256" key="1">
    <source>
        <dbReference type="PROSITE-ProRule" id="PRU00371"/>
    </source>
</evidence>
<dbReference type="EMBL" id="QKKF02000132">
    <property type="protein sequence ID" value="RZF49255.1"/>
    <property type="molecule type" value="Genomic_DNA"/>
</dbReference>
<keyword evidence="1" id="KW-0539">Nucleus</keyword>
<sequence length="239" mass="27877">MSASALLLSEINIERLITEVRLRPCLWDCSSDEFRDRDLKKLQWAELCQMFYPQQYENSTHKQRLELCHGLQSKWRNIKDSYRKYLKSKFGQGGKVIKSYVYATSLTFLDHVIGTPSADYSTADQFPLAVETLLFENNNCGENNTTEEEEYSEDGQSVTERRKKRRIECELENYLDLLQKARNSNAEECDDLNFFKSLLPIVKPLPIADKIKLRTEFMKIAYDYFSKSDNVKSEVITSS</sequence>